<evidence type="ECO:0000256" key="3">
    <source>
        <dbReference type="ARBA" id="ARBA00012062"/>
    </source>
</evidence>
<dbReference type="PANTHER" id="PTHR11731">
    <property type="entry name" value="PROTEASE FAMILY S9B,C DIPEPTIDYL-PEPTIDASE IV-RELATED"/>
    <property type="match status" value="1"/>
</dbReference>
<dbReference type="InterPro" id="IPR029058">
    <property type="entry name" value="AB_hydrolase_fold"/>
</dbReference>
<keyword evidence="13" id="KW-1185">Reference proteome</keyword>
<gene>
    <name evidence="12" type="ORF">CBYS24578_00006734</name>
</gene>
<reference evidence="13" key="1">
    <citation type="submission" date="2019-06" db="EMBL/GenBank/DDBJ databases">
        <authorList>
            <person name="Broberg M."/>
        </authorList>
    </citation>
    <scope>NUCLEOTIDE SEQUENCE [LARGE SCALE GENOMIC DNA]</scope>
</reference>
<dbReference type="InterPro" id="IPR050278">
    <property type="entry name" value="Serine_Prot_S9B/DPPIV"/>
</dbReference>
<evidence type="ECO:0000256" key="4">
    <source>
        <dbReference type="ARBA" id="ARBA00014118"/>
    </source>
</evidence>
<feature type="domain" description="Peptidase S9 prolyl oligopeptidase catalytic" evidence="9">
    <location>
        <begin position="612"/>
        <end position="802"/>
    </location>
</feature>
<dbReference type="SUPFAM" id="SSF49468">
    <property type="entry name" value="VHL"/>
    <property type="match status" value="1"/>
</dbReference>
<dbReference type="GO" id="GO:0008236">
    <property type="term" value="F:serine-type peptidase activity"/>
    <property type="evidence" value="ECO:0007669"/>
    <property type="project" value="UniProtKB-KW"/>
</dbReference>
<dbReference type="GO" id="GO:0006508">
    <property type="term" value="P:proteolysis"/>
    <property type="evidence" value="ECO:0007669"/>
    <property type="project" value="InterPro"/>
</dbReference>
<dbReference type="Gene3D" id="3.40.50.1820">
    <property type="entry name" value="alpha/beta hydrolase"/>
    <property type="match status" value="1"/>
</dbReference>
<dbReference type="Proteomes" id="UP000754883">
    <property type="component" value="Unassembled WGS sequence"/>
</dbReference>
<sequence>MLSIEDRCLQETAVTPHWTPGGDSFWYRQKLDDEKYQFMFVHAADKIVRPAFDHEKLAKELGEKTGTDLDPHQLPFLWIEITPDGGTARFLAKGKKWEYVTELVEWDGSFKQENDSLMQVEEPSDPLSTSPVRVRFMNQTEGSLNLIWINFEGEPKHYGAIQPDEARSQETYSGHCWRLEDASSSKIKAIYRVPDTGHDVVVVNESSPRDDLESGDEAKVPGREAAEKMQDGQTSNIKLDIQEYNLWMSETGTDGTVRTQISKNGTEEQPYDKIMVFKSPDDKFAIAWEFTPEQKNSLLLLNYAPDDQLQPRLTKKQYLKPGDRVRVDRPRLFDLGTKKEIETSDALFTNPYQMISLGWGAKDGQPEYRFIFNERGHQLIRVLAMGVDGTVRVLIEEKSDTFINYANKMSYEVLKRSNMMIWASERDGYNHIYLVDLEKGEVKNQITQGQWNVRDVEHIDETNQQIWVSAYGFRNDEDPYHLNLVRINFDGTGCQALTEGDGTHVWKWSPNSRFFIDTWSRVDLPPRTAVRSSETGSLQLILHERTADDLKENGWDPPERFSAVGRDGETLIYGIIIRPPQFDNTKMYPVLENLYSGPHDFSTPKRFESMSRLREWASQGYIVVILDGMGTNWRSKKFHDVAYKNLKDGGLPDRIIWMREAAKARPWMDLSRVGVIGGSAGGQNAVSALLHHGDFYKAAVADSGCHDNRLDKIWWNEQWMGYPVDESYEENSNITHAGKLRGKLMLVVGGMDTNVDPAATMRLVSKLIKEDKDHELVFIPDGTHCEGMNGPALGRMKRFFKQHLIP</sequence>
<evidence type="ECO:0000313" key="13">
    <source>
        <dbReference type="Proteomes" id="UP000754883"/>
    </source>
</evidence>
<evidence type="ECO:0000256" key="2">
    <source>
        <dbReference type="ARBA" id="ARBA00006150"/>
    </source>
</evidence>
<evidence type="ECO:0000256" key="7">
    <source>
        <dbReference type="ARBA" id="ARBA00023180"/>
    </source>
</evidence>
<feature type="compositionally biased region" description="Basic and acidic residues" evidence="8">
    <location>
        <begin position="207"/>
        <end position="230"/>
    </location>
</feature>
<comment type="catalytic activity">
    <reaction evidence="1">
        <text>Release of an N-terminal dipeptide, Xaa-Yaa-|-Zaa-, from a polypeptide, preferentially when Yaa is Pro, provided Zaa is neither Pro nor hydroxyproline.</text>
        <dbReference type="EC" id="3.4.14.5"/>
    </reaction>
</comment>
<evidence type="ECO:0000259" key="11">
    <source>
        <dbReference type="Pfam" id="PF01847"/>
    </source>
</evidence>
<keyword evidence="6" id="KW-0720">Serine protease</keyword>
<dbReference type="InterPro" id="IPR037140">
    <property type="entry name" value="VHL_beta_dom_sf"/>
</dbReference>
<dbReference type="OrthoDB" id="413400at2759"/>
<dbReference type="InterPro" id="IPR001375">
    <property type="entry name" value="Peptidase_S9_cat"/>
</dbReference>
<feature type="region of interest" description="Disordered" evidence="8">
    <location>
        <begin position="206"/>
        <end position="232"/>
    </location>
</feature>
<dbReference type="InterPro" id="IPR024053">
    <property type="entry name" value="VHL_beta_dom"/>
</dbReference>
<evidence type="ECO:0000256" key="8">
    <source>
        <dbReference type="SAM" id="MobiDB-lite"/>
    </source>
</evidence>
<name>A0A9N9U9J2_9HYPO</name>
<dbReference type="Pfam" id="PF01847">
    <property type="entry name" value="VHL"/>
    <property type="match status" value="1"/>
</dbReference>
<dbReference type="Gene3D" id="2.140.10.30">
    <property type="entry name" value="Dipeptidylpeptidase IV, N-terminal domain"/>
    <property type="match status" value="1"/>
</dbReference>
<dbReference type="InterPro" id="IPR036208">
    <property type="entry name" value="VHL_sf"/>
</dbReference>
<dbReference type="Pfam" id="PF00326">
    <property type="entry name" value="Peptidase_S9"/>
    <property type="match status" value="1"/>
</dbReference>
<feature type="domain" description="Dipeptidylpeptidase IV N-terminal" evidence="10">
    <location>
        <begin position="275"/>
        <end position="526"/>
    </location>
</feature>
<keyword evidence="5" id="KW-0378">Hydrolase</keyword>
<evidence type="ECO:0000259" key="9">
    <source>
        <dbReference type="Pfam" id="PF00326"/>
    </source>
</evidence>
<evidence type="ECO:0000313" key="12">
    <source>
        <dbReference type="EMBL" id="CAG9985057.1"/>
    </source>
</evidence>
<accession>A0A9N9U9J2</accession>
<keyword evidence="5" id="KW-0645">Protease</keyword>
<feature type="domain" description="von Hippel-Lindau disease tumour suppressor beta" evidence="11">
    <location>
        <begin position="128"/>
        <end position="185"/>
    </location>
</feature>
<dbReference type="AlphaFoldDB" id="A0A9N9U9J2"/>
<dbReference type="SUPFAM" id="SSF82171">
    <property type="entry name" value="DPP6 N-terminal domain-like"/>
    <property type="match status" value="1"/>
</dbReference>
<evidence type="ECO:0000256" key="6">
    <source>
        <dbReference type="ARBA" id="ARBA00022825"/>
    </source>
</evidence>
<dbReference type="PANTHER" id="PTHR11731:SF118">
    <property type="entry name" value="BLR1971 PROTEIN"/>
    <property type="match status" value="1"/>
</dbReference>
<dbReference type="EMBL" id="CABFNO020001394">
    <property type="protein sequence ID" value="CAG9985057.1"/>
    <property type="molecule type" value="Genomic_DNA"/>
</dbReference>
<reference evidence="12 13" key="2">
    <citation type="submission" date="2021-10" db="EMBL/GenBank/DDBJ databases">
        <authorList>
            <person name="Piombo E."/>
        </authorList>
    </citation>
    <scope>NUCLEOTIDE SEQUENCE [LARGE SCALE GENOMIC DNA]</scope>
</reference>
<dbReference type="GO" id="GO:0008239">
    <property type="term" value="F:dipeptidyl-peptidase activity"/>
    <property type="evidence" value="ECO:0007669"/>
    <property type="project" value="UniProtKB-EC"/>
</dbReference>
<keyword evidence="5" id="KW-0031">Aminopeptidase</keyword>
<evidence type="ECO:0000256" key="5">
    <source>
        <dbReference type="ARBA" id="ARBA00022438"/>
    </source>
</evidence>
<keyword evidence="7" id="KW-0325">Glycoprotein</keyword>
<dbReference type="Pfam" id="PF00930">
    <property type="entry name" value="DPPIV_N"/>
    <property type="match status" value="1"/>
</dbReference>
<comment type="caution">
    <text evidence="12">The sequence shown here is derived from an EMBL/GenBank/DDBJ whole genome shotgun (WGS) entry which is preliminary data.</text>
</comment>
<protein>
    <recommendedName>
        <fullName evidence="4">Probable dipeptidyl-aminopeptidase B</fullName>
        <ecNumber evidence="3">3.4.14.5</ecNumber>
    </recommendedName>
</protein>
<proteinExistence type="inferred from homology"/>
<dbReference type="SUPFAM" id="SSF53474">
    <property type="entry name" value="alpha/beta-Hydrolases"/>
    <property type="match status" value="1"/>
</dbReference>
<dbReference type="InterPro" id="IPR002469">
    <property type="entry name" value="Peptidase_S9B_N"/>
</dbReference>
<dbReference type="Gene3D" id="2.60.40.780">
    <property type="entry name" value="von Hippel-Lindau disease tumour suppressor, beta domain"/>
    <property type="match status" value="1"/>
</dbReference>
<dbReference type="EC" id="3.4.14.5" evidence="3"/>
<evidence type="ECO:0000256" key="1">
    <source>
        <dbReference type="ARBA" id="ARBA00001257"/>
    </source>
</evidence>
<dbReference type="GO" id="GO:0004177">
    <property type="term" value="F:aminopeptidase activity"/>
    <property type="evidence" value="ECO:0007669"/>
    <property type="project" value="UniProtKB-KW"/>
</dbReference>
<evidence type="ECO:0000259" key="10">
    <source>
        <dbReference type="Pfam" id="PF00930"/>
    </source>
</evidence>
<comment type="similarity">
    <text evidence="2">Belongs to the peptidase S9B family.</text>
</comment>
<organism evidence="12 13">
    <name type="scientific">Clonostachys byssicola</name>
    <dbReference type="NCBI Taxonomy" id="160290"/>
    <lineage>
        <taxon>Eukaryota</taxon>
        <taxon>Fungi</taxon>
        <taxon>Dikarya</taxon>
        <taxon>Ascomycota</taxon>
        <taxon>Pezizomycotina</taxon>
        <taxon>Sordariomycetes</taxon>
        <taxon>Hypocreomycetidae</taxon>
        <taxon>Hypocreales</taxon>
        <taxon>Bionectriaceae</taxon>
        <taxon>Clonostachys</taxon>
    </lineage>
</organism>